<sequence>MDTNPHTLCILFAQLGLPSDTGSIKKFIAAHPLGDGLSILEASFWTQSQAAFLSEELQSDSEWAEMIDELAVLLSQDVTGAL</sequence>
<dbReference type="EMBL" id="CP081150">
    <property type="protein sequence ID" value="QZA78795.1"/>
    <property type="molecule type" value="Genomic_DNA"/>
</dbReference>
<dbReference type="RefSeq" id="WP_221007315.1">
    <property type="nucleotide sequence ID" value="NZ_CP081150.1"/>
</dbReference>
<protein>
    <submittedName>
        <fullName evidence="1">DUF2789 domain-containing protein</fullName>
    </submittedName>
</protein>
<evidence type="ECO:0000313" key="2">
    <source>
        <dbReference type="Proteomes" id="UP000825679"/>
    </source>
</evidence>
<dbReference type="Gene3D" id="1.10.10.1130">
    <property type="entry name" value="Uncharacterised protein PF10982, DUF2789"/>
    <property type="match status" value="1"/>
</dbReference>
<keyword evidence="2" id="KW-1185">Reference proteome</keyword>
<gene>
    <name evidence="1" type="ORF">K4H28_05145</name>
</gene>
<proteinExistence type="predicted"/>
<accession>A0ABX8ZCA4</accession>
<organism evidence="1 2">
    <name type="scientific">Deefgea tanakiae</name>
    <dbReference type="NCBI Taxonomy" id="2865840"/>
    <lineage>
        <taxon>Bacteria</taxon>
        <taxon>Pseudomonadati</taxon>
        <taxon>Pseudomonadota</taxon>
        <taxon>Betaproteobacteria</taxon>
        <taxon>Neisseriales</taxon>
        <taxon>Chitinibacteraceae</taxon>
        <taxon>Deefgea</taxon>
    </lineage>
</organism>
<dbReference type="Pfam" id="PF10982">
    <property type="entry name" value="DUF2789"/>
    <property type="match status" value="1"/>
</dbReference>
<dbReference type="InterPro" id="IPR021250">
    <property type="entry name" value="DUF2789"/>
</dbReference>
<dbReference type="Proteomes" id="UP000825679">
    <property type="component" value="Chromosome"/>
</dbReference>
<dbReference type="InterPro" id="IPR038086">
    <property type="entry name" value="DUF2789_sf"/>
</dbReference>
<reference evidence="1 2" key="1">
    <citation type="submission" date="2021-08" db="EMBL/GenBank/DDBJ databases">
        <title>complete genome sequencing of Deefgea sp. D25.</title>
        <authorList>
            <person name="Bae J.-W."/>
            <person name="Gim D.-H."/>
        </authorList>
    </citation>
    <scope>NUCLEOTIDE SEQUENCE [LARGE SCALE GENOMIC DNA]</scope>
    <source>
        <strain evidence="1 2">D25</strain>
    </source>
</reference>
<evidence type="ECO:0000313" key="1">
    <source>
        <dbReference type="EMBL" id="QZA78795.1"/>
    </source>
</evidence>
<name>A0ABX8ZCA4_9NEIS</name>